<evidence type="ECO:0000313" key="3">
    <source>
        <dbReference type="Proteomes" id="UP001283361"/>
    </source>
</evidence>
<keyword evidence="3" id="KW-1185">Reference proteome</keyword>
<protein>
    <submittedName>
        <fullName evidence="2">Uncharacterized protein</fullName>
    </submittedName>
</protein>
<dbReference type="EMBL" id="JAWDGP010007924">
    <property type="protein sequence ID" value="KAK3700046.1"/>
    <property type="molecule type" value="Genomic_DNA"/>
</dbReference>
<reference evidence="2" key="1">
    <citation type="journal article" date="2023" name="G3 (Bethesda)">
        <title>A reference genome for the long-term kleptoplast-retaining sea slug Elysia crispata morphotype clarki.</title>
        <authorList>
            <person name="Eastman K.E."/>
            <person name="Pendleton A.L."/>
            <person name="Shaikh M.A."/>
            <person name="Suttiyut T."/>
            <person name="Ogas R."/>
            <person name="Tomko P."/>
            <person name="Gavelis G."/>
            <person name="Widhalm J.R."/>
            <person name="Wisecaver J.H."/>
        </authorList>
    </citation>
    <scope>NUCLEOTIDE SEQUENCE</scope>
    <source>
        <strain evidence="2">ECLA1</strain>
    </source>
</reference>
<feature type="compositionally biased region" description="Low complexity" evidence="1">
    <location>
        <begin position="73"/>
        <end position="93"/>
    </location>
</feature>
<name>A0AAE0XNP0_9GAST</name>
<proteinExistence type="predicted"/>
<accession>A0AAE0XNP0</accession>
<organism evidence="2 3">
    <name type="scientific">Elysia crispata</name>
    <name type="common">lettuce slug</name>
    <dbReference type="NCBI Taxonomy" id="231223"/>
    <lineage>
        <taxon>Eukaryota</taxon>
        <taxon>Metazoa</taxon>
        <taxon>Spiralia</taxon>
        <taxon>Lophotrochozoa</taxon>
        <taxon>Mollusca</taxon>
        <taxon>Gastropoda</taxon>
        <taxon>Heterobranchia</taxon>
        <taxon>Euthyneura</taxon>
        <taxon>Panpulmonata</taxon>
        <taxon>Sacoglossa</taxon>
        <taxon>Placobranchoidea</taxon>
        <taxon>Plakobranchidae</taxon>
        <taxon>Elysia</taxon>
    </lineage>
</organism>
<evidence type="ECO:0000313" key="2">
    <source>
        <dbReference type="EMBL" id="KAK3700046.1"/>
    </source>
</evidence>
<feature type="region of interest" description="Disordered" evidence="1">
    <location>
        <begin position="1"/>
        <end position="110"/>
    </location>
</feature>
<comment type="caution">
    <text evidence="2">The sequence shown here is derived from an EMBL/GenBank/DDBJ whole genome shotgun (WGS) entry which is preliminary data.</text>
</comment>
<dbReference type="AlphaFoldDB" id="A0AAE0XNP0"/>
<gene>
    <name evidence="2" type="ORF">RRG08_052502</name>
</gene>
<dbReference type="Proteomes" id="UP001283361">
    <property type="component" value="Unassembled WGS sequence"/>
</dbReference>
<sequence length="209" mass="21315">MARSALKCSQATQNGGAHEGECAGGNGQFSIWTREGAKSVCSERQASSGGGGRQSSSHRGRSQSVSGGGGRGSQSSSGRGSQSSSGRGRSQSVSGGGGGGGEDGGDAFSDRNSEEFASVRGALSSIDSVRNKTVTSFVPSGQPLSCSDLFEAGPRTTVTCGRSATEYTLIISLPVTRHASQPDYSSCGRNEFLSSRINSLRIAATQLYL</sequence>
<evidence type="ECO:0000256" key="1">
    <source>
        <dbReference type="SAM" id="MobiDB-lite"/>
    </source>
</evidence>